<dbReference type="AlphaFoldDB" id="D7L6V9"/>
<feature type="compositionally biased region" description="Basic and acidic residues" evidence="1">
    <location>
        <begin position="10"/>
        <end position="30"/>
    </location>
</feature>
<dbReference type="Gramene" id="Al_scaffold_0003_2841">
    <property type="protein sequence ID" value="Al_scaffold_0003_2841"/>
    <property type="gene ID" value="Al_scaffold_0003_2841"/>
</dbReference>
<proteinExistence type="predicted"/>
<reference evidence="3" key="1">
    <citation type="journal article" date="2011" name="Nat. Genet.">
        <title>The Arabidopsis lyrata genome sequence and the basis of rapid genome size change.</title>
        <authorList>
            <person name="Hu T.T."/>
            <person name="Pattyn P."/>
            <person name="Bakker E.G."/>
            <person name="Cao J."/>
            <person name="Cheng J.-F."/>
            <person name="Clark R.M."/>
            <person name="Fahlgren N."/>
            <person name="Fawcett J.A."/>
            <person name="Grimwood J."/>
            <person name="Gundlach H."/>
            <person name="Haberer G."/>
            <person name="Hollister J.D."/>
            <person name="Ossowski S."/>
            <person name="Ottilar R.P."/>
            <person name="Salamov A.A."/>
            <person name="Schneeberger K."/>
            <person name="Spannagl M."/>
            <person name="Wang X."/>
            <person name="Yang L."/>
            <person name="Nasrallah M.E."/>
            <person name="Bergelson J."/>
            <person name="Carrington J.C."/>
            <person name="Gaut B.S."/>
            <person name="Schmutz J."/>
            <person name="Mayer K.F.X."/>
            <person name="Van de Peer Y."/>
            <person name="Grigoriev I.V."/>
            <person name="Nordborg M."/>
            <person name="Weigel D."/>
            <person name="Guo Y.-L."/>
        </authorList>
    </citation>
    <scope>NUCLEOTIDE SEQUENCE [LARGE SCALE GENOMIC DNA]</scope>
    <source>
        <strain evidence="3">cv. MN47</strain>
    </source>
</reference>
<feature type="compositionally biased region" description="Basic and acidic residues" evidence="1">
    <location>
        <begin position="45"/>
        <end position="61"/>
    </location>
</feature>
<evidence type="ECO:0000313" key="3">
    <source>
        <dbReference type="Proteomes" id="UP000008694"/>
    </source>
</evidence>
<protein>
    <submittedName>
        <fullName evidence="2">Predicted protein</fullName>
    </submittedName>
</protein>
<accession>D7L6V9</accession>
<dbReference type="EMBL" id="GL348715">
    <property type="protein sequence ID" value="EFH61974.1"/>
    <property type="molecule type" value="Genomic_DNA"/>
</dbReference>
<dbReference type="HOGENOM" id="CLU_2725619_0_0_1"/>
<sequence>MASNAPSKDLGSEDKKAGDDKKTGNKKDSAEGSSQEGLDYWEGCLETRAERKKENFRHEAKAGTGTGANKKK</sequence>
<name>D7L6V9_ARALL</name>
<feature type="region of interest" description="Disordered" evidence="1">
    <location>
        <begin position="1"/>
        <end position="72"/>
    </location>
</feature>
<dbReference type="Proteomes" id="UP000008694">
    <property type="component" value="Unassembled WGS sequence"/>
</dbReference>
<evidence type="ECO:0000256" key="1">
    <source>
        <dbReference type="SAM" id="MobiDB-lite"/>
    </source>
</evidence>
<gene>
    <name evidence="2" type="ORF">ARALYDRAFT_673644</name>
</gene>
<organism evidence="3">
    <name type="scientific">Arabidopsis lyrata subsp. lyrata</name>
    <name type="common">Lyre-leaved rock-cress</name>
    <dbReference type="NCBI Taxonomy" id="81972"/>
    <lineage>
        <taxon>Eukaryota</taxon>
        <taxon>Viridiplantae</taxon>
        <taxon>Streptophyta</taxon>
        <taxon>Embryophyta</taxon>
        <taxon>Tracheophyta</taxon>
        <taxon>Spermatophyta</taxon>
        <taxon>Magnoliopsida</taxon>
        <taxon>eudicotyledons</taxon>
        <taxon>Gunneridae</taxon>
        <taxon>Pentapetalae</taxon>
        <taxon>rosids</taxon>
        <taxon>malvids</taxon>
        <taxon>Brassicales</taxon>
        <taxon>Brassicaceae</taxon>
        <taxon>Camelineae</taxon>
        <taxon>Arabidopsis</taxon>
    </lineage>
</organism>
<evidence type="ECO:0000313" key="2">
    <source>
        <dbReference type="EMBL" id="EFH61974.1"/>
    </source>
</evidence>
<keyword evidence="3" id="KW-1185">Reference proteome</keyword>